<dbReference type="InterPro" id="IPR007452">
    <property type="entry name" value="TamB_C"/>
</dbReference>
<evidence type="ECO:0000313" key="9">
    <source>
        <dbReference type="Proteomes" id="UP000182276"/>
    </source>
</evidence>
<feature type="domain" description="Translocation and assembly module TamB C-terminal" evidence="5">
    <location>
        <begin position="897"/>
        <end position="1225"/>
    </location>
</feature>
<dbReference type="Proteomes" id="UP000182276">
    <property type="component" value="Unassembled WGS sequence"/>
</dbReference>
<dbReference type="RefSeq" id="WP_043220082.1">
    <property type="nucleotide sequence ID" value="NZ_CP007511.1"/>
</dbReference>
<evidence type="ECO:0000313" key="6">
    <source>
        <dbReference type="EMBL" id="AJE15256.1"/>
    </source>
</evidence>
<protein>
    <submittedName>
        <fullName evidence="7">Translocation and assembly module TamB</fullName>
    </submittedName>
</protein>
<dbReference type="PANTHER" id="PTHR36985:SF1">
    <property type="entry name" value="TRANSLOCATION AND ASSEMBLY MODULE SUBUNIT TAMB"/>
    <property type="match status" value="1"/>
</dbReference>
<reference evidence="8" key="1">
    <citation type="submission" date="2014-03" db="EMBL/GenBank/DDBJ databases">
        <title>Complete genome of Pseudomonas balearica DSM 6083T, a sewage water isolate from an enrichment with 2-methylnaphthalene.</title>
        <authorList>
            <person name="Salva-Serra F."/>
            <person name="Jaen-Luchoro D."/>
            <person name="Busquets A."/>
            <person name="Pena A."/>
            <person name="Gomila M."/>
            <person name="Bosch R."/>
            <person name="Nogales B."/>
            <person name="Garcia-Valdes E."/>
            <person name="Lalucat J."/>
            <person name="Bennasar A."/>
        </authorList>
    </citation>
    <scope>NUCLEOTIDE SEQUENCE [LARGE SCALE GENOMIC DNA]</scope>
    <source>
        <strain evidence="8">DSM 6083</strain>
    </source>
</reference>
<evidence type="ECO:0000313" key="7">
    <source>
        <dbReference type="EMBL" id="SDM26078.1"/>
    </source>
</evidence>
<evidence type="ECO:0000259" key="5">
    <source>
        <dbReference type="Pfam" id="PF04357"/>
    </source>
</evidence>
<name>A0A8D3Y1P6_9GAMM</name>
<dbReference type="Pfam" id="PF04357">
    <property type="entry name" value="TamB"/>
    <property type="match status" value="1"/>
</dbReference>
<dbReference type="KEGG" id="pbm:CL52_09430"/>
<dbReference type="GO" id="GO:0009306">
    <property type="term" value="P:protein secretion"/>
    <property type="evidence" value="ECO:0007669"/>
    <property type="project" value="InterPro"/>
</dbReference>
<dbReference type="GeneID" id="77260135"/>
<comment type="subcellular location">
    <subcellularLocation>
        <location evidence="1">Membrane</location>
        <topology evidence="1">Single-pass membrane protein</topology>
    </subcellularLocation>
</comment>
<dbReference type="Proteomes" id="UP000031271">
    <property type="component" value="Chromosome"/>
</dbReference>
<evidence type="ECO:0000256" key="3">
    <source>
        <dbReference type="ARBA" id="ARBA00022989"/>
    </source>
</evidence>
<evidence type="ECO:0000256" key="1">
    <source>
        <dbReference type="ARBA" id="ARBA00004167"/>
    </source>
</evidence>
<dbReference type="PANTHER" id="PTHR36985">
    <property type="entry name" value="TRANSLOCATION AND ASSEMBLY MODULE SUBUNIT TAMB"/>
    <property type="match status" value="1"/>
</dbReference>
<keyword evidence="9" id="KW-1185">Reference proteome</keyword>
<dbReference type="AlphaFoldDB" id="A0A8D3Y1P6"/>
<evidence type="ECO:0000256" key="4">
    <source>
        <dbReference type="ARBA" id="ARBA00023136"/>
    </source>
</evidence>
<reference evidence="7 9" key="2">
    <citation type="submission" date="2016-10" db="EMBL/GenBank/DDBJ databases">
        <authorList>
            <person name="Varghese N."/>
            <person name="Submissions S."/>
        </authorList>
    </citation>
    <scope>NUCLEOTIDE SEQUENCE [LARGE SCALE GENOMIC DNA]</scope>
    <source>
        <strain evidence="7 9">DSM 6083</strain>
    </source>
</reference>
<keyword evidence="2" id="KW-0812">Transmembrane</keyword>
<evidence type="ECO:0000256" key="2">
    <source>
        <dbReference type="ARBA" id="ARBA00022692"/>
    </source>
</evidence>
<dbReference type="GO" id="GO:0005886">
    <property type="term" value="C:plasma membrane"/>
    <property type="evidence" value="ECO:0007669"/>
    <property type="project" value="InterPro"/>
</dbReference>
<evidence type="ECO:0000313" key="8">
    <source>
        <dbReference type="Proteomes" id="UP000031271"/>
    </source>
</evidence>
<dbReference type="GO" id="GO:0097347">
    <property type="term" value="C:TAM protein secretion complex"/>
    <property type="evidence" value="ECO:0007669"/>
    <property type="project" value="TreeGrafter"/>
</dbReference>
<sequence length="1225" mass="133341">MKRAAKWVAAVLLVLVFGLVAAAGYFLGSESGSRRLLGWVPGLTVEGFEGRLAGRWWAERLRWQGGTDRAQIETPRLDWSPSCLLRLTLCINKLVTGDIEASFAPSPQTEPSEPFSLPDLSLPLGLRVGLFEIGRVRLDGVEQLQQARLSADWRGDELVIEQLSVKRDDLSAELSGQLQPAGDWPLSLQGEAALKLVEGSPWTLELNAEGALQQQLRLTVLSHGYLQGRLTGTLQPLDDALPADVKLVVSDFSASDDLPANLRLERAELSAKGDLRAGYRVQGDGQLAGDGKPVQFRLAGRADRSAATLQELVLDAGDEQRLSLQGNAQWSEALRGEARFDWHEFPWQRLYPTEAPPVTLHKFTGELQYDDGSYLGHLDSALSGPAGPFTLASPVSGDLEQIHLPQLELRAGQGEATGSLSVGFAQGIDWKTDLQLRSLDPAYWVAELPGQLGGSLKSAGAWRDERLEASAALDLQGRLRQQPATLRARLSGAGERWMLEDLLLQLGDNRVEGGGGWGERLDGQLQLELRRLAQLWPGLTGQARGRLQLAGTAERPAGELRLDAEQIGYEDYRLRQLRLDGRLQNGERASLGLTASGVAAGDTALGEVTLEAGGTREQHNASLRVQGPLLDLDLALRGALEGEAWQGRLTSAVLEASGQRWRLRNPTGIRRTADGSVELAAHCWVSGEASLCGSDQRLMPEPRLRYRLRDFQMGSLAELFPDDFAWQGELNADLSLDLPASGPNGTLRIDAGSGVLRMREADTWHDFPYQALALNSRLLPQRIDSELRFDGGELGELTIEARIDPRGETKPLDGQFRLDGLSLAAARPFLPMVERIEGRLQGSGRLHGSLREPEISGRLSLRGGELSGSALPTSFEDLQLDLAIDGQRMRFDGSWRSGESGQGQLDGTFGWQGQPDLALNVRGQRLPIVVEPYAELEAAPDLKITLENSELMIRGQVKVPRGEITVRDLPPSTVTVSNDAVIVGEEAEQPATPVQVRMDVDVEVGQERLRFSGFGLTADLAGYLHIGDDLDTRGELQLNNGRYRAYGQRLTIRRARLLFTGPLSQPYLDIEAIRRVEAHDVVAGLRITGSAQQPRVDVFAEPAMSQEQALSYLILGRPLGSDSGDNNLLARAAIGLGLAGSSSLTSGLASRLGIEDFQLDTEGSGTQTSVVASGQLTDRLTLRYGVGVFEPSNTIGLRYRLTKRLFLEAASGLASSLDLFYRRDF</sequence>
<dbReference type="EMBL" id="CP007511">
    <property type="protein sequence ID" value="AJE15256.1"/>
    <property type="molecule type" value="Genomic_DNA"/>
</dbReference>
<keyword evidence="4" id="KW-0472">Membrane</keyword>
<gene>
    <name evidence="6" type="ORF">CL52_09430</name>
    <name evidence="7" type="ORF">SAMN05660875_103315</name>
</gene>
<reference evidence="6 8" key="3">
    <citation type="journal article" name="Genome Announc.">
        <title>Complete Genome Sequence of Pseudomonas balearica DSM 6083T.</title>
        <authorList>
            <person name="Bennasar-Figueras A."/>
            <person name="Salva-Serra F."/>
            <person name="Jaen-Luchoro D."/>
            <person name="Segui C."/>
            <person name="Aliaga F."/>
            <person name="Busquets A."/>
            <person name="Gomila M."/>
            <person name="Moore E.R."/>
            <person name="Lalucat J."/>
        </authorList>
    </citation>
    <scope>NUCLEOTIDE SEQUENCE [LARGE SCALE GENOMIC DNA]</scope>
    <source>
        <strain evidence="8">DSM 6083</strain>
        <strain evidence="6">DSM6083</strain>
    </source>
</reference>
<keyword evidence="3" id="KW-1133">Transmembrane helix</keyword>
<organism evidence="6 8">
    <name type="scientific">Stutzerimonas balearica DSM 6083</name>
    <dbReference type="NCBI Taxonomy" id="1123016"/>
    <lineage>
        <taxon>Bacteria</taxon>
        <taxon>Pseudomonadati</taxon>
        <taxon>Pseudomonadota</taxon>
        <taxon>Gammaproteobacteria</taxon>
        <taxon>Pseudomonadales</taxon>
        <taxon>Pseudomonadaceae</taxon>
        <taxon>Stutzerimonas</taxon>
    </lineage>
</organism>
<dbReference type="EMBL" id="FNHO01000003">
    <property type="protein sequence ID" value="SDM26078.1"/>
    <property type="molecule type" value="Genomic_DNA"/>
</dbReference>
<proteinExistence type="predicted"/>
<accession>A0A8D3Y1P6</accession>